<feature type="transmembrane region" description="Helical" evidence="6">
    <location>
        <begin position="164"/>
        <end position="185"/>
    </location>
</feature>
<dbReference type="PANTHER" id="PTHR23112:SF0">
    <property type="entry name" value="TRANSMEMBRANE PROTEIN 116"/>
    <property type="match status" value="1"/>
</dbReference>
<evidence type="ECO:0000256" key="2">
    <source>
        <dbReference type="ARBA" id="ARBA00022692"/>
    </source>
</evidence>
<feature type="region of interest" description="Disordered" evidence="5">
    <location>
        <begin position="330"/>
        <end position="366"/>
    </location>
</feature>
<feature type="transmembrane region" description="Helical" evidence="6">
    <location>
        <begin position="60"/>
        <end position="83"/>
    </location>
</feature>
<comment type="subcellular location">
    <subcellularLocation>
        <location evidence="1">Membrane</location>
        <topology evidence="1">Multi-pass membrane protein</topology>
    </subcellularLocation>
</comment>
<dbReference type="PANTHER" id="PTHR23112">
    <property type="entry name" value="G PROTEIN-COUPLED RECEPTOR 157-RELATED"/>
    <property type="match status" value="1"/>
</dbReference>
<keyword evidence="2 6" id="KW-0812">Transmembrane</keyword>
<evidence type="ECO:0000256" key="3">
    <source>
        <dbReference type="ARBA" id="ARBA00022989"/>
    </source>
</evidence>
<feature type="transmembrane region" description="Helical" evidence="6">
    <location>
        <begin position="243"/>
        <end position="263"/>
    </location>
</feature>
<dbReference type="Gene3D" id="1.20.1070.10">
    <property type="entry name" value="Rhodopsin 7-helix transmembrane proteins"/>
    <property type="match status" value="1"/>
</dbReference>
<feature type="transmembrane region" description="Helical" evidence="6">
    <location>
        <begin position="103"/>
        <end position="123"/>
    </location>
</feature>
<name>A0AAD3CEC7_9STRA</name>
<evidence type="ECO:0000256" key="6">
    <source>
        <dbReference type="SAM" id="Phobius"/>
    </source>
</evidence>
<dbReference type="GO" id="GO:0007189">
    <property type="term" value="P:adenylate cyclase-activating G protein-coupled receptor signaling pathway"/>
    <property type="evidence" value="ECO:0007669"/>
    <property type="project" value="TreeGrafter"/>
</dbReference>
<feature type="transmembrane region" description="Helical" evidence="6">
    <location>
        <begin position="275"/>
        <end position="294"/>
    </location>
</feature>
<feature type="transmembrane region" description="Helical" evidence="6">
    <location>
        <begin position="20"/>
        <end position="40"/>
    </location>
</feature>
<gene>
    <name evidence="8" type="ORF">CTEN210_01036</name>
</gene>
<evidence type="ECO:0000256" key="1">
    <source>
        <dbReference type="ARBA" id="ARBA00004141"/>
    </source>
</evidence>
<dbReference type="PROSITE" id="PS50262">
    <property type="entry name" value="G_PROTEIN_RECEP_F1_2"/>
    <property type="match status" value="1"/>
</dbReference>
<evidence type="ECO:0000313" key="9">
    <source>
        <dbReference type="Proteomes" id="UP001054902"/>
    </source>
</evidence>
<accession>A0AAD3CEC7</accession>
<sequence length="398" mass="44769">MFMILTEPEKGLASPYSRIIFAMSISDILFSLGFLLSPFLGPKDNPDALFAIGTTGSCEAIGFLFLLGFQCLLFYIVFLTYYFMRRIKYKVTAKDFEKKEEKYLHRVIVLISLVMATTAFFAGSINPQGYGSLCGTSPYPEYCEGQTWEGEPCKRGDDQITKYLNIYGGVLAGSSLLSISLILALTSSHVYKQERALTIPARAIGDVNRRNPGEAAPENVQGEIDRNIQNRHALTKQALTQSFLYILAFIVVYFPPGIGILRIRFGNATDLPEWLFWLISLTTPFGGVFNILIYTRPKVLRLKEDYPNASFLRVFVVIVLTGGEIPSLADLRRDGPPQDEQRNNRNNLQVSDLSEEEQFNEDEMQVNESQYGLSYEMDVSAASDYLSHSRSCWRSSSS</sequence>
<reference evidence="8 9" key="1">
    <citation type="journal article" date="2021" name="Sci. Rep.">
        <title>The genome of the diatom Chaetoceros tenuissimus carries an ancient integrated fragment of an extant virus.</title>
        <authorList>
            <person name="Hongo Y."/>
            <person name="Kimura K."/>
            <person name="Takaki Y."/>
            <person name="Yoshida Y."/>
            <person name="Baba S."/>
            <person name="Kobayashi G."/>
            <person name="Nagasaki K."/>
            <person name="Hano T."/>
            <person name="Tomaru Y."/>
        </authorList>
    </citation>
    <scope>NUCLEOTIDE SEQUENCE [LARGE SCALE GENOMIC DNA]</scope>
    <source>
        <strain evidence="8 9">NIES-3715</strain>
    </source>
</reference>
<dbReference type="Proteomes" id="UP001054902">
    <property type="component" value="Unassembled WGS sequence"/>
</dbReference>
<comment type="caution">
    <text evidence="8">The sequence shown here is derived from an EMBL/GenBank/DDBJ whole genome shotgun (WGS) entry which is preliminary data.</text>
</comment>
<evidence type="ECO:0000313" key="8">
    <source>
        <dbReference type="EMBL" id="GFH44562.1"/>
    </source>
</evidence>
<feature type="compositionally biased region" description="Acidic residues" evidence="5">
    <location>
        <begin position="353"/>
        <end position="365"/>
    </location>
</feature>
<keyword evidence="3 6" id="KW-1133">Transmembrane helix</keyword>
<evidence type="ECO:0000256" key="4">
    <source>
        <dbReference type="ARBA" id="ARBA00023136"/>
    </source>
</evidence>
<dbReference type="InterPro" id="IPR017452">
    <property type="entry name" value="GPCR_Rhodpsn_7TM"/>
</dbReference>
<feature type="compositionally biased region" description="Basic and acidic residues" evidence="5">
    <location>
        <begin position="330"/>
        <end position="343"/>
    </location>
</feature>
<keyword evidence="9" id="KW-1185">Reference proteome</keyword>
<dbReference type="SUPFAM" id="SSF81321">
    <property type="entry name" value="Family A G protein-coupled receptor-like"/>
    <property type="match status" value="1"/>
</dbReference>
<dbReference type="GO" id="GO:0005886">
    <property type="term" value="C:plasma membrane"/>
    <property type="evidence" value="ECO:0007669"/>
    <property type="project" value="TreeGrafter"/>
</dbReference>
<protein>
    <recommendedName>
        <fullName evidence="7">G-protein coupled receptors family 1 profile domain-containing protein</fullName>
    </recommendedName>
</protein>
<organism evidence="8 9">
    <name type="scientific">Chaetoceros tenuissimus</name>
    <dbReference type="NCBI Taxonomy" id="426638"/>
    <lineage>
        <taxon>Eukaryota</taxon>
        <taxon>Sar</taxon>
        <taxon>Stramenopiles</taxon>
        <taxon>Ochrophyta</taxon>
        <taxon>Bacillariophyta</taxon>
        <taxon>Coscinodiscophyceae</taxon>
        <taxon>Chaetocerotophycidae</taxon>
        <taxon>Chaetocerotales</taxon>
        <taxon>Chaetocerotaceae</taxon>
        <taxon>Chaetoceros</taxon>
    </lineage>
</organism>
<evidence type="ECO:0000259" key="7">
    <source>
        <dbReference type="PROSITE" id="PS50262"/>
    </source>
</evidence>
<dbReference type="EMBL" id="BLLK01000020">
    <property type="protein sequence ID" value="GFH44562.1"/>
    <property type="molecule type" value="Genomic_DNA"/>
</dbReference>
<dbReference type="AlphaFoldDB" id="A0AAD3CEC7"/>
<dbReference type="GO" id="GO:0004930">
    <property type="term" value="F:G protein-coupled receptor activity"/>
    <property type="evidence" value="ECO:0007669"/>
    <property type="project" value="TreeGrafter"/>
</dbReference>
<proteinExistence type="predicted"/>
<feature type="domain" description="G-protein coupled receptors family 1 profile" evidence="7">
    <location>
        <begin position="1"/>
        <end position="294"/>
    </location>
</feature>
<keyword evidence="4 6" id="KW-0472">Membrane</keyword>
<evidence type="ECO:0000256" key="5">
    <source>
        <dbReference type="SAM" id="MobiDB-lite"/>
    </source>
</evidence>